<dbReference type="Gene3D" id="3.30.230.30">
    <property type="entry name" value="Impact, N-terminal domain"/>
    <property type="match status" value="1"/>
</dbReference>
<evidence type="ECO:0000256" key="1">
    <source>
        <dbReference type="ARBA" id="ARBA00007665"/>
    </source>
</evidence>
<comment type="similarity">
    <text evidence="1">Belongs to the IMPACT family.</text>
</comment>
<dbReference type="InterPro" id="IPR023582">
    <property type="entry name" value="Impact"/>
</dbReference>
<dbReference type="InterPro" id="IPR035647">
    <property type="entry name" value="EFG_III/V"/>
</dbReference>
<gene>
    <name evidence="3" type="ORF">ASAP_0658</name>
</gene>
<dbReference type="Pfam" id="PF01205">
    <property type="entry name" value="Impact_N"/>
    <property type="match status" value="1"/>
</dbReference>
<protein>
    <submittedName>
        <fullName evidence="3">Protein co-occurring with transport systems (COG1739)</fullName>
    </submittedName>
</protein>
<dbReference type="PANTHER" id="PTHR16301">
    <property type="entry name" value="IMPACT-RELATED"/>
    <property type="match status" value="1"/>
</dbReference>
<dbReference type="PANTHER" id="PTHR16301:SF20">
    <property type="entry name" value="IMPACT FAMILY MEMBER YIGZ"/>
    <property type="match status" value="1"/>
</dbReference>
<dbReference type="AlphaFoldDB" id="A0A060QDH0"/>
<organism evidence="3 4">
    <name type="scientific">Asaia bogorensis</name>
    <dbReference type="NCBI Taxonomy" id="91915"/>
    <lineage>
        <taxon>Bacteria</taxon>
        <taxon>Pseudomonadati</taxon>
        <taxon>Pseudomonadota</taxon>
        <taxon>Alphaproteobacteria</taxon>
        <taxon>Acetobacterales</taxon>
        <taxon>Acetobacteraceae</taxon>
        <taxon>Asaia</taxon>
    </lineage>
</organism>
<name>A0A060QDH0_9PROT</name>
<dbReference type="EMBL" id="CBLX010000004">
    <property type="protein sequence ID" value="CDG38703.1"/>
    <property type="molecule type" value="Genomic_DNA"/>
</dbReference>
<evidence type="ECO:0000313" key="4">
    <source>
        <dbReference type="Proteomes" id="UP000027583"/>
    </source>
</evidence>
<reference evidence="3 4" key="2">
    <citation type="journal article" date="2014" name="PLoS ONE">
        <title>Evolution of mitochondria reconstructed from the energy metabolism of living bacteria.</title>
        <authorList>
            <person name="Degli Esposti M."/>
            <person name="Chouaia B."/>
            <person name="Comandatore F."/>
            <person name="Crotti E."/>
            <person name="Sassera D."/>
            <person name="Lievens P.M."/>
            <person name="Daffonchio D."/>
            <person name="Bandi C."/>
        </authorList>
    </citation>
    <scope>NUCLEOTIDE SEQUENCE [LARGE SCALE GENOMIC DNA]</scope>
    <source>
        <strain evidence="3 4">SF2.1</strain>
    </source>
</reference>
<dbReference type="Proteomes" id="UP000027583">
    <property type="component" value="Unassembled WGS sequence"/>
</dbReference>
<dbReference type="InterPro" id="IPR020568">
    <property type="entry name" value="Ribosomal_Su5_D2-typ_SF"/>
</dbReference>
<sequence>MTRTLVAETQQDTVVKKSLFRVHAAPIAHEAEALAFFERVRVPDATHNCWAWRIGGRYRSFDDGEPGGTAGRPILQAIDSQEFDRVAVIVVRWFGGIKLGAGGLVRAYGGAAASCLKQGEAVEIVPMQRLGFHASFSLLPIIQARLAEWEATQESCSFDETGATLSLDIPLSRSEAVQAVLQDLLRGGPVRVLNDDEQDLPGEQDNPVR</sequence>
<dbReference type="eggNOG" id="COG1739">
    <property type="taxonomic scope" value="Bacteria"/>
</dbReference>
<dbReference type="GO" id="GO:0005737">
    <property type="term" value="C:cytoplasm"/>
    <property type="evidence" value="ECO:0007669"/>
    <property type="project" value="TreeGrafter"/>
</dbReference>
<dbReference type="GO" id="GO:0006446">
    <property type="term" value="P:regulation of translational initiation"/>
    <property type="evidence" value="ECO:0007669"/>
    <property type="project" value="TreeGrafter"/>
</dbReference>
<dbReference type="SUPFAM" id="SSF54211">
    <property type="entry name" value="Ribosomal protein S5 domain 2-like"/>
    <property type="match status" value="1"/>
</dbReference>
<feature type="domain" description="Impact N-terminal" evidence="2">
    <location>
        <begin position="16"/>
        <end position="116"/>
    </location>
</feature>
<dbReference type="RefSeq" id="WP_035443972.1">
    <property type="nucleotide sequence ID" value="NZ_CBLX010000004.1"/>
</dbReference>
<dbReference type="GO" id="GO:0032561">
    <property type="term" value="F:guanyl ribonucleotide binding"/>
    <property type="evidence" value="ECO:0007669"/>
    <property type="project" value="UniProtKB-ARBA"/>
</dbReference>
<dbReference type="InterPro" id="IPR036956">
    <property type="entry name" value="Impact_N_sf"/>
</dbReference>
<dbReference type="GO" id="GO:0017111">
    <property type="term" value="F:ribonucleoside triphosphate phosphatase activity"/>
    <property type="evidence" value="ECO:0007669"/>
    <property type="project" value="UniProtKB-ARBA"/>
</dbReference>
<dbReference type="InterPro" id="IPR001498">
    <property type="entry name" value="Impact_N"/>
</dbReference>
<dbReference type="Gene3D" id="3.30.70.240">
    <property type="match status" value="1"/>
</dbReference>
<reference evidence="3 4" key="1">
    <citation type="journal article" date="2014" name="Genome Biol. Evol.">
        <title>Acetic acid bacteria genomes reveal functional traits for adaptation to life in insect guts.</title>
        <authorList>
            <person name="Chouaia B."/>
            <person name="Gaiarsa S."/>
            <person name="Crotti E."/>
            <person name="Comandatore F."/>
            <person name="Degli Esposti M."/>
            <person name="Ricci I."/>
            <person name="Alma A."/>
            <person name="Favia G."/>
            <person name="Bandi C."/>
            <person name="Daffonchio D."/>
        </authorList>
    </citation>
    <scope>NUCLEOTIDE SEQUENCE [LARGE SCALE GENOMIC DNA]</scope>
    <source>
        <strain evidence="3 4">SF2.1</strain>
    </source>
</reference>
<evidence type="ECO:0000259" key="2">
    <source>
        <dbReference type="Pfam" id="PF01205"/>
    </source>
</evidence>
<comment type="caution">
    <text evidence="3">The sequence shown here is derived from an EMBL/GenBank/DDBJ whole genome shotgun (WGS) entry which is preliminary data.</text>
</comment>
<proteinExistence type="inferred from homology"/>
<accession>A0A060QDH0</accession>
<evidence type="ECO:0000313" key="3">
    <source>
        <dbReference type="EMBL" id="CDG38703.1"/>
    </source>
</evidence>
<dbReference type="SUPFAM" id="SSF54980">
    <property type="entry name" value="EF-G C-terminal domain-like"/>
    <property type="match status" value="1"/>
</dbReference>